<name>A0ABX0Y3S4_9ACTN</name>
<dbReference type="EMBL" id="JAATVY010000024">
    <property type="protein sequence ID" value="NJC73003.1"/>
    <property type="molecule type" value="Genomic_DNA"/>
</dbReference>
<dbReference type="InterPro" id="IPR037175">
    <property type="entry name" value="KFase_sf"/>
</dbReference>
<sequence length="225" mass="24200">MMIVDLSHEIVAGMTTYPGMAPPRVQVATSREDSAARLSAGVSFEIASASLVGNTGTYVDAPYHYHRERADVAQLPLERLVNVPIAVVHAFDVPAVTAAHLGDPGALWGRAVLVYTGWARYWQTPRYLDLDCPHLTADAVEVLVNANVAVVGIDSLNIDDPRDPDRPAHHGLLGADIPIIEHLTNLDRVPVTGARLVALPPPVRGMASFPVRAVATYEAETTYEA</sequence>
<reference evidence="1 2" key="1">
    <citation type="submission" date="2020-03" db="EMBL/GenBank/DDBJ databases">
        <title>WGS of the type strain of Planosporangium spp.</title>
        <authorList>
            <person name="Thawai C."/>
        </authorList>
    </citation>
    <scope>NUCLEOTIDE SEQUENCE [LARGE SCALE GENOMIC DNA]</scope>
    <source>
        <strain evidence="1 2">TBRC 5610</strain>
    </source>
</reference>
<keyword evidence="2" id="KW-1185">Reference proteome</keyword>
<dbReference type="SUPFAM" id="SSF102198">
    <property type="entry name" value="Putative cyclase"/>
    <property type="match status" value="1"/>
</dbReference>
<dbReference type="Gene3D" id="3.50.30.50">
    <property type="entry name" value="Putative cyclase"/>
    <property type="match status" value="1"/>
</dbReference>
<organism evidence="1 2">
    <name type="scientific">Planosporangium thailandense</name>
    <dbReference type="NCBI Taxonomy" id="765197"/>
    <lineage>
        <taxon>Bacteria</taxon>
        <taxon>Bacillati</taxon>
        <taxon>Actinomycetota</taxon>
        <taxon>Actinomycetes</taxon>
        <taxon>Micromonosporales</taxon>
        <taxon>Micromonosporaceae</taxon>
        <taxon>Planosporangium</taxon>
    </lineage>
</organism>
<evidence type="ECO:0000313" key="1">
    <source>
        <dbReference type="EMBL" id="NJC73003.1"/>
    </source>
</evidence>
<dbReference type="Pfam" id="PF04199">
    <property type="entry name" value="Cyclase"/>
    <property type="match status" value="1"/>
</dbReference>
<proteinExistence type="predicted"/>
<dbReference type="PANTHER" id="PTHR31118:SF12">
    <property type="entry name" value="CYCLASE-LIKE PROTEIN 2"/>
    <property type="match status" value="1"/>
</dbReference>
<comment type="caution">
    <text evidence="1">The sequence shown here is derived from an EMBL/GenBank/DDBJ whole genome shotgun (WGS) entry which is preliminary data.</text>
</comment>
<dbReference type="Proteomes" id="UP000722989">
    <property type="component" value="Unassembled WGS sequence"/>
</dbReference>
<dbReference type="PANTHER" id="PTHR31118">
    <property type="entry name" value="CYCLASE-LIKE PROTEIN 2"/>
    <property type="match status" value="1"/>
</dbReference>
<gene>
    <name evidence="1" type="ORF">HC031_25275</name>
</gene>
<evidence type="ECO:0000313" key="2">
    <source>
        <dbReference type="Proteomes" id="UP000722989"/>
    </source>
</evidence>
<protein>
    <submittedName>
        <fullName evidence="1">Cyclase family protein</fullName>
    </submittedName>
</protein>
<dbReference type="InterPro" id="IPR007325">
    <property type="entry name" value="KFase/CYL"/>
</dbReference>
<accession>A0ABX0Y3S4</accession>